<evidence type="ECO:0000256" key="2">
    <source>
        <dbReference type="ARBA" id="ARBA00011032"/>
    </source>
</evidence>
<gene>
    <name evidence="8" type="ordered locus">Pcal_0664</name>
</gene>
<dbReference type="GO" id="GO:0051539">
    <property type="term" value="F:4 iron, 4 sulfur cluster binding"/>
    <property type="evidence" value="ECO:0007669"/>
    <property type="project" value="UniProtKB-KW"/>
</dbReference>
<dbReference type="InterPro" id="IPR036503">
    <property type="entry name" value="Ald_Fedxn_OxRdtase_N_sf"/>
</dbReference>
<sequence length="629" mass="70612">MNLLSSPRTGVILLEIDVEKREVAKREISATGPVDAALQLHRERETWRLDPLSPQIPVVFGLGPFVGGRLYGVHRLIFVFKSPQSGTLHVSALGGAAYKAMGMGAQAVAIVGKAERPTAVFIAGGQVSFTEVEVGKDAYSLIRRLYESNREFFVANDARALVVGPAAYTTYNGAIVSVDIEAKSGEFKLGSEDFAARGGPGTALAQGHNVAAVVVGGPRRPLHEKVADAEAINQLFKQKMGKSYVEVLNEKTVKYRYDPKIGTGGTFGVNYPHYRDLLPLFGYKSIYMPREERIKHADIVLELFWRPFQREVFEKGKSWYNCGEPCPVVCKKVWRGKKVDYESFHAVGPFIGNYIFEEAVPPVDKIDRLGLDAIEMGHVVAWLFDAVHHGLLKPEEVGIGERPAFDPLQFRPKEDSRLNAKLAAELIDGLVEHATEVLALVAKLGIRRAARELERRYKDRVRETGVKFRDLAVYAAFGTEGYMTPNFYWAPGLVAPMYILGRYWSNYNPTFMPPEDFAKSSYERAVAELYIDNAGICRFHRGWAEPVLSDLYKLIGLTPPSPALYREFAYYAKLAGAEPMPWESKRARDLVSTLAKELGAKDWQFTDFDDYYEWWTRFKEQLDRLVLST</sequence>
<dbReference type="InterPro" id="IPR013983">
    <property type="entry name" value="Ald_Fedxn_OxRdtase_N"/>
</dbReference>
<dbReference type="KEGG" id="pcl:Pcal_0664"/>
<dbReference type="eggNOG" id="arCOG05072">
    <property type="taxonomic scope" value="Archaea"/>
</dbReference>
<dbReference type="GO" id="GO:0043797">
    <property type="term" value="F:glyceraldehyde-3-phosphate dehydrogenase (ferredoxin) activity"/>
    <property type="evidence" value="ECO:0007669"/>
    <property type="project" value="UniProtKB-EC"/>
</dbReference>
<evidence type="ECO:0000256" key="6">
    <source>
        <dbReference type="ARBA" id="ARBA00023014"/>
    </source>
</evidence>
<comment type="similarity">
    <text evidence="2">Belongs to the AOR/FOR family.</text>
</comment>
<dbReference type="SMART" id="SM00790">
    <property type="entry name" value="AFOR_N"/>
    <property type="match status" value="1"/>
</dbReference>
<keyword evidence="8" id="KW-0560">Oxidoreductase</keyword>
<feature type="domain" description="Aldehyde ferredoxin oxidoreductase N-terminal" evidence="7">
    <location>
        <begin position="12"/>
        <end position="218"/>
    </location>
</feature>
<dbReference type="STRING" id="410359.Pcal_0664"/>
<dbReference type="SUPFAM" id="SSF48310">
    <property type="entry name" value="Aldehyde ferredoxin oxidoreductase, C-terminal domains"/>
    <property type="match status" value="1"/>
</dbReference>
<name>A3MTX3_PYRCJ</name>
<dbReference type="Gene3D" id="1.10.569.10">
    <property type="entry name" value="Aldehyde Ferredoxin Oxidoreductase Protein, subunit A, domain 2"/>
    <property type="match status" value="1"/>
</dbReference>
<evidence type="ECO:0000313" key="9">
    <source>
        <dbReference type="Proteomes" id="UP000001431"/>
    </source>
</evidence>
<keyword evidence="5" id="KW-0408">Iron</keyword>
<dbReference type="EMBL" id="CP000561">
    <property type="protein sequence ID" value="ABO08090.1"/>
    <property type="molecule type" value="Genomic_DNA"/>
</dbReference>
<evidence type="ECO:0000259" key="7">
    <source>
        <dbReference type="SMART" id="SM00790"/>
    </source>
</evidence>
<dbReference type="GO" id="GO:0046872">
    <property type="term" value="F:metal ion binding"/>
    <property type="evidence" value="ECO:0007669"/>
    <property type="project" value="UniProtKB-KW"/>
</dbReference>
<dbReference type="EC" id="1.2.7.6" evidence="8"/>
<dbReference type="InterPro" id="IPR036021">
    <property type="entry name" value="Tungsten_al_ferr_oxy-like_C"/>
</dbReference>
<dbReference type="PANTHER" id="PTHR30038:SF7">
    <property type="entry name" value="TUNGSTEN-CONTAINING GLYCERALDEHYDE-3-PHOSPHATE:FERREDOXIN OXIDOREDUCTASE"/>
    <property type="match status" value="1"/>
</dbReference>
<evidence type="ECO:0000313" key="8">
    <source>
        <dbReference type="EMBL" id="ABO08090.1"/>
    </source>
</evidence>
<dbReference type="Pfam" id="PF02730">
    <property type="entry name" value="AFOR_N"/>
    <property type="match status" value="1"/>
</dbReference>
<evidence type="ECO:0000256" key="1">
    <source>
        <dbReference type="ARBA" id="ARBA00001966"/>
    </source>
</evidence>
<evidence type="ECO:0000256" key="4">
    <source>
        <dbReference type="ARBA" id="ARBA00022723"/>
    </source>
</evidence>
<dbReference type="InterPro" id="IPR051919">
    <property type="entry name" value="W-dependent_AOR"/>
</dbReference>
<accession>A3MTX3</accession>
<reference evidence="8" key="1">
    <citation type="submission" date="2007-02" db="EMBL/GenBank/DDBJ databases">
        <title>Complete sequence of Pyrobaculum calidifontis JCM 11548.</title>
        <authorList>
            <consortium name="US DOE Joint Genome Institute"/>
            <person name="Copeland A."/>
            <person name="Lucas S."/>
            <person name="Lapidus A."/>
            <person name="Barry K."/>
            <person name="Glavina del Rio T."/>
            <person name="Dalin E."/>
            <person name="Tice H."/>
            <person name="Pitluck S."/>
            <person name="Chain P."/>
            <person name="Malfatti S."/>
            <person name="Shin M."/>
            <person name="Vergez L."/>
            <person name="Schmutz J."/>
            <person name="Larimer F."/>
            <person name="Land M."/>
            <person name="Hauser L."/>
            <person name="Kyrpides N."/>
            <person name="Mikhailova N."/>
            <person name="Cozen A.E."/>
            <person name="Fitz-Gibbon S.T."/>
            <person name="House C.H."/>
            <person name="Saltikov C."/>
            <person name="Lowe T.M."/>
            <person name="Richardson P."/>
        </authorList>
    </citation>
    <scope>NUCLEOTIDE SEQUENCE [LARGE SCALE GENOMIC DNA]</scope>
    <source>
        <strain evidence="8">JCM 11548</strain>
    </source>
</reference>
<comment type="cofactor">
    <cofactor evidence="1">
        <name>[4Fe-4S] cluster</name>
        <dbReference type="ChEBI" id="CHEBI:49883"/>
    </cofactor>
</comment>
<dbReference type="HOGENOM" id="CLU_440510_0_0_2"/>
<dbReference type="GO" id="GO:0009055">
    <property type="term" value="F:electron transfer activity"/>
    <property type="evidence" value="ECO:0007669"/>
    <property type="project" value="InterPro"/>
</dbReference>
<keyword evidence="6" id="KW-0411">Iron-sulfur</keyword>
<keyword evidence="9" id="KW-1185">Reference proteome</keyword>
<dbReference type="Pfam" id="PF01314">
    <property type="entry name" value="AFOR_C"/>
    <property type="match status" value="1"/>
</dbReference>
<evidence type="ECO:0000256" key="3">
    <source>
        <dbReference type="ARBA" id="ARBA00022485"/>
    </source>
</evidence>
<dbReference type="Gene3D" id="3.60.9.10">
    <property type="entry name" value="Aldehyde ferredoxin oxidoreductase, N-terminal domain"/>
    <property type="match status" value="1"/>
</dbReference>
<protein>
    <submittedName>
        <fullName evidence="8">Glyceraldehyde-3-phosphate ferredoxin oxidoreductase</fullName>
        <ecNumber evidence="8">1.2.7.6</ecNumber>
    </submittedName>
</protein>
<dbReference type="Proteomes" id="UP000001431">
    <property type="component" value="Chromosome"/>
</dbReference>
<dbReference type="InterPro" id="IPR013984">
    <property type="entry name" value="Ald_Fedxn_OxRdtase_dom2"/>
</dbReference>
<dbReference type="InterPro" id="IPR001203">
    <property type="entry name" value="OxRdtase_Ald_Fedxn_C"/>
</dbReference>
<evidence type="ECO:0000256" key="5">
    <source>
        <dbReference type="ARBA" id="ARBA00023004"/>
    </source>
</evidence>
<keyword evidence="3" id="KW-0004">4Fe-4S</keyword>
<keyword evidence="4" id="KW-0479">Metal-binding</keyword>
<proteinExistence type="inferred from homology"/>
<dbReference type="SUPFAM" id="SSF56228">
    <property type="entry name" value="Aldehyde ferredoxin oxidoreductase, N-terminal domain"/>
    <property type="match status" value="1"/>
</dbReference>
<organism evidence="8 9">
    <name type="scientific">Pyrobaculum calidifontis (strain DSM 21063 / JCM 11548 / VA1)</name>
    <dbReference type="NCBI Taxonomy" id="410359"/>
    <lineage>
        <taxon>Archaea</taxon>
        <taxon>Thermoproteota</taxon>
        <taxon>Thermoprotei</taxon>
        <taxon>Thermoproteales</taxon>
        <taxon>Thermoproteaceae</taxon>
        <taxon>Pyrobaculum</taxon>
    </lineage>
</organism>
<dbReference type="PANTHER" id="PTHR30038">
    <property type="entry name" value="ALDEHYDE FERREDOXIN OXIDOREDUCTASE"/>
    <property type="match status" value="1"/>
</dbReference>
<dbReference type="AlphaFoldDB" id="A3MTX3"/>